<sequence>MLLPVEKNWILGRRAYLNGAKVHIGLGQLPNIKSFNELRKYDNVDVYVGGPVDECQKGQSTIRSPPDVNTVLKLVGRGYLMLV</sequence>
<dbReference type="EMBL" id="CAIX01000028">
    <property type="protein sequence ID" value="CCI42061.1"/>
    <property type="molecule type" value="Genomic_DNA"/>
</dbReference>
<accession>A0A024G5M7</accession>
<proteinExistence type="predicted"/>
<evidence type="ECO:0000313" key="2">
    <source>
        <dbReference type="Proteomes" id="UP000053237"/>
    </source>
</evidence>
<gene>
    <name evidence="1" type="ORF">BN9_028450</name>
</gene>
<evidence type="ECO:0000313" key="1">
    <source>
        <dbReference type="EMBL" id="CCI42061.1"/>
    </source>
</evidence>
<name>A0A024G5M7_9STRA</name>
<dbReference type="AlphaFoldDB" id="A0A024G5M7"/>
<dbReference type="InParanoid" id="A0A024G5M7"/>
<comment type="caution">
    <text evidence="1">The sequence shown here is derived from an EMBL/GenBank/DDBJ whole genome shotgun (WGS) entry which is preliminary data.</text>
</comment>
<dbReference type="OrthoDB" id="1749473at2759"/>
<reference evidence="1 2" key="1">
    <citation type="submission" date="2012-05" db="EMBL/GenBank/DDBJ databases">
        <title>Recombination and specialization in a pathogen metapopulation.</title>
        <authorList>
            <person name="Gardiner A."/>
            <person name="Kemen E."/>
            <person name="Schultz-Larsen T."/>
            <person name="MacLean D."/>
            <person name="Van Oosterhout C."/>
            <person name="Jones J.D.G."/>
        </authorList>
    </citation>
    <scope>NUCLEOTIDE SEQUENCE [LARGE SCALE GENOMIC DNA]</scope>
    <source>
        <strain evidence="1 2">Ac Nc2</strain>
    </source>
</reference>
<dbReference type="Proteomes" id="UP000053237">
    <property type="component" value="Unassembled WGS sequence"/>
</dbReference>
<organism evidence="1 2">
    <name type="scientific">Albugo candida</name>
    <dbReference type="NCBI Taxonomy" id="65357"/>
    <lineage>
        <taxon>Eukaryota</taxon>
        <taxon>Sar</taxon>
        <taxon>Stramenopiles</taxon>
        <taxon>Oomycota</taxon>
        <taxon>Peronosporomycetes</taxon>
        <taxon>Albuginales</taxon>
        <taxon>Albuginaceae</taxon>
        <taxon>Albugo</taxon>
    </lineage>
</organism>
<protein>
    <submittedName>
        <fullName evidence="1">Uncharacterized protein</fullName>
    </submittedName>
</protein>
<keyword evidence="2" id="KW-1185">Reference proteome</keyword>